<feature type="signal peptide" evidence="1">
    <location>
        <begin position="1"/>
        <end position="25"/>
    </location>
</feature>
<dbReference type="STRING" id="1121409.SAMN02745124_00013"/>
<dbReference type="Proteomes" id="UP000184139">
    <property type="component" value="Unassembled WGS sequence"/>
</dbReference>
<dbReference type="SUPFAM" id="SSF53800">
    <property type="entry name" value="Chelatase"/>
    <property type="match status" value="1"/>
</dbReference>
<dbReference type="OrthoDB" id="9770331at2"/>
<dbReference type="GO" id="GO:0019251">
    <property type="term" value="P:anaerobic cobalamin biosynthetic process"/>
    <property type="evidence" value="ECO:0007669"/>
    <property type="project" value="InterPro"/>
</dbReference>
<proteinExistence type="predicted"/>
<organism evidence="2 3">
    <name type="scientific">Desulfofustis glycolicus DSM 9705</name>
    <dbReference type="NCBI Taxonomy" id="1121409"/>
    <lineage>
        <taxon>Bacteria</taxon>
        <taxon>Pseudomonadati</taxon>
        <taxon>Thermodesulfobacteriota</taxon>
        <taxon>Desulfobulbia</taxon>
        <taxon>Desulfobulbales</taxon>
        <taxon>Desulfocapsaceae</taxon>
        <taxon>Desulfofustis</taxon>
    </lineage>
</organism>
<reference evidence="2 3" key="1">
    <citation type="submission" date="2016-11" db="EMBL/GenBank/DDBJ databases">
        <authorList>
            <person name="Jaros S."/>
            <person name="Januszkiewicz K."/>
            <person name="Wedrychowicz H."/>
        </authorList>
    </citation>
    <scope>NUCLEOTIDE SEQUENCE [LARGE SCALE GENOMIC DNA]</scope>
    <source>
        <strain evidence="2 3">DSM 9705</strain>
    </source>
</reference>
<dbReference type="EMBL" id="FQXS01000001">
    <property type="protein sequence ID" value="SHH30146.1"/>
    <property type="molecule type" value="Genomic_DNA"/>
</dbReference>
<dbReference type="CDD" id="cd03413">
    <property type="entry name" value="CbiK_C"/>
    <property type="match status" value="1"/>
</dbReference>
<dbReference type="Gene3D" id="3.40.50.1400">
    <property type="match status" value="2"/>
</dbReference>
<dbReference type="Pfam" id="PF06180">
    <property type="entry name" value="CbiK"/>
    <property type="match status" value="1"/>
</dbReference>
<keyword evidence="1" id="KW-0732">Signal</keyword>
<dbReference type="InterPro" id="IPR010388">
    <property type="entry name" value="Anaerobic_Co-chelatase"/>
</dbReference>
<feature type="chain" id="PRO_5012070373" evidence="1">
    <location>
        <begin position="26"/>
        <end position="330"/>
    </location>
</feature>
<dbReference type="GO" id="GO:0016852">
    <property type="term" value="F:sirohydrochlorin cobaltochelatase activity"/>
    <property type="evidence" value="ECO:0007669"/>
    <property type="project" value="InterPro"/>
</dbReference>
<sequence>MKRRCAVLWLIVSWVLLVAANPVAAAGHGQNGQEDDTAIVLAYFGTTVPGAIGAITTIADTVRAAYPGTEVRITFTSNIIRSIWKKRRAERQVWLDKGIPEEVLAVKNVIATIGDLQEDGYRRIIVQPTHMFFMEQSHDLLQHVNALASIRTMKERWRPFDQLVMGRPALGMPGDRYPYHDDIDAVVATLAADIEQARQAGAALIYMGHGNEHWSTGIYGEVQQKLREAYPDVVSYVGVVEGSPSLSDLLPAIKAGTEKKVMLKPFMIVAGDHAVNDMAGPEADSWQSILTAEGFTVEPVLTGLGENDAFARLFVDHIADVAKERNIILK</sequence>
<gene>
    <name evidence="2" type="ORF">SAMN02745124_00013</name>
</gene>
<evidence type="ECO:0000256" key="1">
    <source>
        <dbReference type="SAM" id="SignalP"/>
    </source>
</evidence>
<protein>
    <submittedName>
        <fullName evidence="2">Sirohydrochlorin cobaltochelatase</fullName>
    </submittedName>
</protein>
<evidence type="ECO:0000313" key="3">
    <source>
        <dbReference type="Proteomes" id="UP000184139"/>
    </source>
</evidence>
<evidence type="ECO:0000313" key="2">
    <source>
        <dbReference type="EMBL" id="SHH30146.1"/>
    </source>
</evidence>
<accession>A0A1M5RV86</accession>
<keyword evidence="3" id="KW-1185">Reference proteome</keyword>
<dbReference type="AlphaFoldDB" id="A0A1M5RV86"/>
<name>A0A1M5RV86_9BACT</name>
<dbReference type="RefSeq" id="WP_073372795.1">
    <property type="nucleotide sequence ID" value="NZ_FQXS01000001.1"/>
</dbReference>